<keyword evidence="1" id="KW-0175">Coiled coil</keyword>
<feature type="compositionally biased region" description="Acidic residues" evidence="2">
    <location>
        <begin position="519"/>
        <end position="528"/>
    </location>
</feature>
<dbReference type="Proteomes" id="UP000015453">
    <property type="component" value="Unassembled WGS sequence"/>
</dbReference>
<evidence type="ECO:0008006" key="6">
    <source>
        <dbReference type="Google" id="ProtNLM"/>
    </source>
</evidence>
<evidence type="ECO:0000256" key="1">
    <source>
        <dbReference type="SAM" id="Coils"/>
    </source>
</evidence>
<protein>
    <recommendedName>
        <fullName evidence="6">Protein GAMETE EXPRESSED 1</fullName>
    </recommendedName>
</protein>
<keyword evidence="3" id="KW-0812">Transmembrane</keyword>
<feature type="region of interest" description="Disordered" evidence="2">
    <location>
        <begin position="517"/>
        <end position="547"/>
    </location>
</feature>
<organism evidence="4 5">
    <name type="scientific">Genlisea aurea</name>
    <dbReference type="NCBI Taxonomy" id="192259"/>
    <lineage>
        <taxon>Eukaryota</taxon>
        <taxon>Viridiplantae</taxon>
        <taxon>Streptophyta</taxon>
        <taxon>Embryophyta</taxon>
        <taxon>Tracheophyta</taxon>
        <taxon>Spermatophyta</taxon>
        <taxon>Magnoliopsida</taxon>
        <taxon>eudicotyledons</taxon>
        <taxon>Gunneridae</taxon>
        <taxon>Pentapetalae</taxon>
        <taxon>asterids</taxon>
        <taxon>lamiids</taxon>
        <taxon>Lamiales</taxon>
        <taxon>Lentibulariaceae</taxon>
        <taxon>Genlisea</taxon>
    </lineage>
</organism>
<name>S8CVQ8_9LAMI</name>
<dbReference type="EMBL" id="AUSU01002309">
    <property type="protein sequence ID" value="EPS69046.1"/>
    <property type="molecule type" value="Genomic_DNA"/>
</dbReference>
<dbReference type="PANTHER" id="PTHR33538:SF2">
    <property type="entry name" value="PROTEIN GAMETE EXPRESSED 1"/>
    <property type="match status" value="1"/>
</dbReference>
<keyword evidence="3" id="KW-0472">Membrane</keyword>
<evidence type="ECO:0000313" key="5">
    <source>
        <dbReference type="Proteomes" id="UP000015453"/>
    </source>
</evidence>
<keyword evidence="5" id="KW-1185">Reference proteome</keyword>
<evidence type="ECO:0000256" key="2">
    <source>
        <dbReference type="SAM" id="MobiDB-lite"/>
    </source>
</evidence>
<proteinExistence type="predicted"/>
<gene>
    <name evidence="4" type="ORF">M569_05723</name>
</gene>
<dbReference type="AlphaFoldDB" id="S8CVQ8"/>
<feature type="transmembrane region" description="Helical" evidence="3">
    <location>
        <begin position="385"/>
        <end position="403"/>
    </location>
</feature>
<dbReference type="PANTHER" id="PTHR33538">
    <property type="entry name" value="PROTEIN GAMETE EXPRESSED 1"/>
    <property type="match status" value="1"/>
</dbReference>
<dbReference type="OrthoDB" id="377549at2759"/>
<reference evidence="4 5" key="1">
    <citation type="journal article" date="2013" name="BMC Genomics">
        <title>The miniature genome of a carnivorous plant Genlisea aurea contains a low number of genes and short non-coding sequences.</title>
        <authorList>
            <person name="Leushkin E.V."/>
            <person name="Sutormin R.A."/>
            <person name="Nabieva E.R."/>
            <person name="Penin A.A."/>
            <person name="Kondrashov A.S."/>
            <person name="Logacheva M.D."/>
        </authorList>
    </citation>
    <scope>NUCLEOTIDE SEQUENCE [LARGE SCALE GENOMIC DNA]</scope>
</reference>
<feature type="coiled-coil region" evidence="1">
    <location>
        <begin position="122"/>
        <end position="149"/>
    </location>
</feature>
<sequence>IVGAEFTMESLEGDQKAMAEVEKAKSLQMRSSDKSCWVNAYENVFSGCSKIVADEELKARLTWDLSDCFQEHSGRPAFPYCNPKYPTKKCLQELDDNAHKVYLQYFLQIEPICHQLQIHAFKHQTERLINELKRSAEYAEEKLKIMEERGDTLLHNSMEIHGSLSSIDLQTQKVAETSRNVQENVNVLRRFSEEIHDQSKGIAASQAELNEGQLRMKEKMEDGMKMLHESYDNLGSEISNLKNETVEMEKEIDKLGETMFSKMDSLQNKADDIENIAENSLDKQKQLLEIQATAIEGLKILRNFQSQAIEESRDNLRKLSEFGKKQQEELLLRQEQLQQTNDQLAENSQRILTAQEVFESKQAGMLSALEKLFALHNALLVESRLIKIFIIYSLLIFVLYMFTSMKQTYSIRPRLYLGLCATFSIEVGIIRSTGCSLEQQTWLVRSTRSLFLILAAAQFLYALYTYRDYEVLNHQILVSLIEKINAIEEKRKAWECESESDNESEIPINWGEWMKERLSEEEEEEDPDYSNSIIPDKSSSRYNLRNR</sequence>
<accession>S8CVQ8</accession>
<feature type="non-terminal residue" evidence="4">
    <location>
        <position position="1"/>
    </location>
</feature>
<feature type="coiled-coil region" evidence="1">
    <location>
        <begin position="224"/>
        <end position="283"/>
    </location>
</feature>
<feature type="non-terminal residue" evidence="4">
    <location>
        <position position="547"/>
    </location>
</feature>
<dbReference type="InterPro" id="IPR040346">
    <property type="entry name" value="GEX1/Brambleberry"/>
</dbReference>
<comment type="caution">
    <text evidence="4">The sequence shown here is derived from an EMBL/GenBank/DDBJ whole genome shotgun (WGS) entry which is preliminary data.</text>
</comment>
<evidence type="ECO:0000313" key="4">
    <source>
        <dbReference type="EMBL" id="EPS69046.1"/>
    </source>
</evidence>
<evidence type="ECO:0000256" key="3">
    <source>
        <dbReference type="SAM" id="Phobius"/>
    </source>
</evidence>
<feature type="transmembrane region" description="Helical" evidence="3">
    <location>
        <begin position="446"/>
        <end position="464"/>
    </location>
</feature>
<feature type="transmembrane region" description="Helical" evidence="3">
    <location>
        <begin position="415"/>
        <end position="434"/>
    </location>
</feature>
<keyword evidence="3" id="KW-1133">Transmembrane helix</keyword>